<dbReference type="EMBL" id="AP018449">
    <property type="protein sequence ID" value="BBB92082.1"/>
    <property type="molecule type" value="Genomic_DNA"/>
</dbReference>
<evidence type="ECO:0000256" key="1">
    <source>
        <dbReference type="ARBA" id="ARBA00008226"/>
    </source>
</evidence>
<proteinExistence type="inferred from homology"/>
<dbReference type="CDD" id="cd00858">
    <property type="entry name" value="GlyRS_anticodon"/>
    <property type="match status" value="1"/>
</dbReference>
<evidence type="ECO:0000256" key="5">
    <source>
        <dbReference type="ARBA" id="ARBA00022840"/>
    </source>
</evidence>
<dbReference type="InterPro" id="IPR027031">
    <property type="entry name" value="Gly-tRNA_synthase/POLG2"/>
</dbReference>
<feature type="domain" description="Aminoacyl-transfer RNA synthetases class-II family profile" evidence="9">
    <location>
        <begin position="152"/>
        <end position="367"/>
    </location>
</feature>
<dbReference type="EC" id="6.1.1.14" evidence="8"/>
<dbReference type="GO" id="GO:0006426">
    <property type="term" value="P:glycyl-tRNA aminoacylation"/>
    <property type="evidence" value="ECO:0007669"/>
    <property type="project" value="UniProtKB-UniRule"/>
</dbReference>
<keyword evidence="4 8" id="KW-0547">Nucleotide-binding</keyword>
<evidence type="ECO:0000259" key="9">
    <source>
        <dbReference type="PROSITE" id="PS50862"/>
    </source>
</evidence>
<dbReference type="GO" id="GO:0140096">
    <property type="term" value="F:catalytic activity, acting on a protein"/>
    <property type="evidence" value="ECO:0007669"/>
    <property type="project" value="UniProtKB-ARBA"/>
</dbReference>
<feature type="binding site" evidence="8">
    <location>
        <begin position="214"/>
        <end position="219"/>
    </location>
    <ligand>
        <name>ATP</name>
        <dbReference type="ChEBI" id="CHEBI:30616"/>
    </ligand>
</feature>
<dbReference type="GO" id="GO:0004081">
    <property type="term" value="F:bis(5'-nucleosyl)-tetraphosphatase (asymmetrical) activity"/>
    <property type="evidence" value="ECO:0007669"/>
    <property type="project" value="UniProtKB-ARBA"/>
</dbReference>
<dbReference type="InterPro" id="IPR033731">
    <property type="entry name" value="GlyRS-like_core"/>
</dbReference>
<gene>
    <name evidence="8 10" type="primary">glyQS</name>
    <name evidence="10" type="ORF">MAMMFC1_02767</name>
</gene>
<dbReference type="InterPro" id="IPR002315">
    <property type="entry name" value="tRNA-synt_gly"/>
</dbReference>
<accession>A0A348ALY4</accession>
<feature type="binding site" evidence="8">
    <location>
        <begin position="219"/>
        <end position="223"/>
    </location>
    <ligand>
        <name>substrate</name>
    </ligand>
</feature>
<name>A0A348ALY4_9FIRM</name>
<dbReference type="GO" id="GO:0005524">
    <property type="term" value="F:ATP binding"/>
    <property type="evidence" value="ECO:0007669"/>
    <property type="project" value="UniProtKB-UniRule"/>
</dbReference>
<dbReference type="GO" id="GO:0005829">
    <property type="term" value="C:cytosol"/>
    <property type="evidence" value="ECO:0007669"/>
    <property type="project" value="UniProtKB-ARBA"/>
</dbReference>
<feature type="binding site" evidence="8">
    <location>
        <position position="172"/>
    </location>
    <ligand>
        <name>substrate</name>
    </ligand>
</feature>
<keyword evidence="7 8" id="KW-0030">Aminoacyl-tRNA synthetase</keyword>
<dbReference type="SUPFAM" id="SSF55681">
    <property type="entry name" value="Class II aaRS and biotin synthetases"/>
    <property type="match status" value="1"/>
</dbReference>
<evidence type="ECO:0000313" key="10">
    <source>
        <dbReference type="EMBL" id="BBB92082.1"/>
    </source>
</evidence>
<feature type="binding site" evidence="8">
    <location>
        <begin position="288"/>
        <end position="289"/>
    </location>
    <ligand>
        <name>ATP</name>
        <dbReference type="ChEBI" id="CHEBI:30616"/>
    </ligand>
</feature>
<comment type="subunit">
    <text evidence="8">Homodimer.</text>
</comment>
<dbReference type="Gene3D" id="3.30.930.10">
    <property type="entry name" value="Bira Bifunctional Protein, Domain 2"/>
    <property type="match status" value="1"/>
</dbReference>
<dbReference type="GO" id="GO:0070062">
    <property type="term" value="C:extracellular exosome"/>
    <property type="evidence" value="ECO:0007669"/>
    <property type="project" value="UniProtKB-ARBA"/>
</dbReference>
<comment type="catalytic activity">
    <reaction evidence="8">
        <text>tRNA(Gly) + glycine + ATP = glycyl-tRNA(Gly) + AMP + diphosphate</text>
        <dbReference type="Rhea" id="RHEA:16013"/>
        <dbReference type="Rhea" id="RHEA-COMP:9664"/>
        <dbReference type="Rhea" id="RHEA-COMP:9683"/>
        <dbReference type="ChEBI" id="CHEBI:30616"/>
        <dbReference type="ChEBI" id="CHEBI:33019"/>
        <dbReference type="ChEBI" id="CHEBI:57305"/>
        <dbReference type="ChEBI" id="CHEBI:78442"/>
        <dbReference type="ChEBI" id="CHEBI:78522"/>
        <dbReference type="ChEBI" id="CHEBI:456215"/>
        <dbReference type="EC" id="6.1.1.14"/>
    </reaction>
</comment>
<dbReference type="GO" id="GO:0016740">
    <property type="term" value="F:transferase activity"/>
    <property type="evidence" value="ECO:0007669"/>
    <property type="project" value="UniProtKB-ARBA"/>
</dbReference>
<dbReference type="Pfam" id="PF03129">
    <property type="entry name" value="HGTP_anticodon"/>
    <property type="match status" value="1"/>
</dbReference>
<dbReference type="InterPro" id="IPR004154">
    <property type="entry name" value="Anticodon-bd"/>
</dbReference>
<keyword evidence="5 8" id="KW-0067">ATP-binding</keyword>
<feature type="binding site" evidence="8">
    <location>
        <position position="98"/>
    </location>
    <ligand>
        <name>substrate</name>
    </ligand>
</feature>
<dbReference type="CDD" id="cd00774">
    <property type="entry name" value="GlyRS-like_core"/>
    <property type="match status" value="1"/>
</dbReference>
<dbReference type="RefSeq" id="WP_126309024.1">
    <property type="nucleotide sequence ID" value="NZ_AP018449.1"/>
</dbReference>
<evidence type="ECO:0000256" key="7">
    <source>
        <dbReference type="ARBA" id="ARBA00023146"/>
    </source>
</evidence>
<dbReference type="AlphaFoldDB" id="A0A348ALY4"/>
<dbReference type="Gene3D" id="3.40.50.800">
    <property type="entry name" value="Anticodon-binding domain"/>
    <property type="match status" value="1"/>
</dbReference>
<dbReference type="GO" id="GO:0004820">
    <property type="term" value="F:glycine-tRNA ligase activity"/>
    <property type="evidence" value="ECO:0007669"/>
    <property type="project" value="UniProtKB-UniRule"/>
</dbReference>
<dbReference type="InterPro" id="IPR022961">
    <property type="entry name" value="Gly_tRNA_ligase_bac"/>
</dbReference>
<dbReference type="PROSITE" id="PS50862">
    <property type="entry name" value="AA_TRNA_LIGASE_II"/>
    <property type="match status" value="1"/>
</dbReference>
<dbReference type="PANTHER" id="PTHR10745:SF8">
    <property type="entry name" value="DNA POLYMERASE SUBUNIT GAMMA-2, MITOCHONDRIAL"/>
    <property type="match status" value="1"/>
</dbReference>
<dbReference type="Pfam" id="PF00587">
    <property type="entry name" value="tRNA-synt_2b"/>
    <property type="match status" value="1"/>
</dbReference>
<dbReference type="Proteomes" id="UP000276437">
    <property type="component" value="Chromosome"/>
</dbReference>
<evidence type="ECO:0000256" key="4">
    <source>
        <dbReference type="ARBA" id="ARBA00022741"/>
    </source>
</evidence>
<evidence type="ECO:0000256" key="6">
    <source>
        <dbReference type="ARBA" id="ARBA00022917"/>
    </source>
</evidence>
<sequence length="460" mass="53462">MSVTMDKMVSLSKHRGFIFPGSDIYGGLANTWDYGPLGVELKNNVKRAWWKKFIQQSPYNVGCDTAILMNPKTWVASGHVGNFNDPLLDCKHCKARHRADKLIETTLAARGIEKDINGLKFDELKQIIDEYQIACPDCGSRDFTDIRQFNLMFKTFQGVTESSQNEIYLRPETAQGIFVNFKHIQRTMRKKLPFGIGQIGKSFRNEITPGNFTFRTREFEQMELEFFCKPGEDLKWFEYWRGFCHNWLLALGLKTENIKLRDHAAEELSHYSNATTDFEYKFPFGWGELWGIADRTDFDLKQHMEHSGEDFHYLDPETNEKYIPYCIEPSLGADRVTLAFLIDAFEEQQLEKDDVRIVLHLHPALTPYKVAIFPLSKKLAEGALKIFQDLSRHFMVDYDETGSIGKRYRRHDEIGTPFCVTYDFDSASDGQVTVRDRDTMEQVRMPISELRCYIEAKLEF</sequence>
<feature type="binding site" evidence="8">
    <location>
        <begin position="328"/>
        <end position="332"/>
    </location>
    <ligand>
        <name>substrate</name>
    </ligand>
</feature>
<feature type="binding site" evidence="8">
    <location>
        <begin position="332"/>
        <end position="335"/>
    </location>
    <ligand>
        <name>ATP</name>
        <dbReference type="ChEBI" id="CHEBI:30616"/>
    </ligand>
</feature>
<keyword evidence="11" id="KW-1185">Reference proteome</keyword>
<comment type="function">
    <text evidence="8">Catalyzes the attachment of glycine to tRNA(Gly).</text>
</comment>
<dbReference type="KEGG" id="mana:MAMMFC1_02767"/>
<dbReference type="OrthoDB" id="9760853at2"/>
<dbReference type="InterPro" id="IPR002314">
    <property type="entry name" value="aa-tRNA-synt_IIb"/>
</dbReference>
<keyword evidence="6 8" id="KW-0648">Protein biosynthesis</keyword>
<evidence type="ECO:0000256" key="2">
    <source>
        <dbReference type="ARBA" id="ARBA00022490"/>
    </source>
</evidence>
<keyword evidence="2 8" id="KW-0963">Cytoplasm</keyword>
<dbReference type="InterPro" id="IPR036621">
    <property type="entry name" value="Anticodon-bd_dom_sf"/>
</dbReference>
<dbReference type="InterPro" id="IPR006195">
    <property type="entry name" value="aa-tRNA-synth_II"/>
</dbReference>
<evidence type="ECO:0000256" key="8">
    <source>
        <dbReference type="HAMAP-Rule" id="MF_00253"/>
    </source>
</evidence>
<dbReference type="PANTHER" id="PTHR10745">
    <property type="entry name" value="GLYCYL-TRNA SYNTHETASE/DNA POLYMERASE SUBUNIT GAMMA-2"/>
    <property type="match status" value="1"/>
</dbReference>
<evidence type="ECO:0000256" key="3">
    <source>
        <dbReference type="ARBA" id="ARBA00022598"/>
    </source>
</evidence>
<dbReference type="FunFam" id="3.40.50.800:FF:000002">
    <property type="entry name" value="Glycine--tRNA ligase"/>
    <property type="match status" value="1"/>
</dbReference>
<dbReference type="NCBIfam" id="NF003211">
    <property type="entry name" value="PRK04173.1"/>
    <property type="match status" value="1"/>
</dbReference>
<dbReference type="NCBIfam" id="TIGR00389">
    <property type="entry name" value="glyS_dimeric"/>
    <property type="match status" value="1"/>
</dbReference>
<dbReference type="SUPFAM" id="SSF52954">
    <property type="entry name" value="Class II aaRS ABD-related"/>
    <property type="match status" value="1"/>
</dbReference>
<keyword evidence="3 8" id="KW-0436">Ligase</keyword>
<reference evidence="10 11" key="1">
    <citation type="journal article" date="2018" name="Int. J. Syst. Evol. Microbiol.">
        <title>Methylomusa anaerophila gen. nov., sp. nov., an anaerobic methanol-utilizing bacterium isolated from a microbial fuel cell.</title>
        <authorList>
            <person name="Amano N."/>
            <person name="Yamamuro A."/>
            <person name="Miyahara M."/>
            <person name="Kouzuma A."/>
            <person name="Abe T."/>
            <person name="Watanabe K."/>
        </authorList>
    </citation>
    <scope>NUCLEOTIDE SEQUENCE [LARGE SCALE GENOMIC DNA]</scope>
    <source>
        <strain evidence="10 11">MMFC1</strain>
    </source>
</reference>
<dbReference type="HAMAP" id="MF_00253_B">
    <property type="entry name" value="Gly_tRNA_synth_B"/>
    <property type="match status" value="1"/>
</dbReference>
<feature type="binding site" evidence="8">
    <location>
        <begin position="204"/>
        <end position="206"/>
    </location>
    <ligand>
        <name>ATP</name>
        <dbReference type="ChEBI" id="CHEBI:30616"/>
    </ligand>
</feature>
<protein>
    <recommendedName>
        <fullName evidence="8">Glycine--tRNA ligase</fullName>
        <ecNumber evidence="8">6.1.1.14</ecNumber>
    </recommendedName>
    <alternativeName>
        <fullName evidence="8">Glycyl-tRNA synthetase</fullName>
        <shortName evidence="8">GlyRS</shortName>
    </alternativeName>
</protein>
<comment type="similarity">
    <text evidence="1 8">Belongs to the class-II aminoacyl-tRNA synthetase family.</text>
</comment>
<dbReference type="PRINTS" id="PR01043">
    <property type="entry name" value="TRNASYNTHGLY"/>
</dbReference>
<comment type="subcellular location">
    <subcellularLocation>
        <location evidence="8">Cytoplasm</location>
    </subcellularLocation>
</comment>
<dbReference type="GO" id="GO:1990742">
    <property type="term" value="C:microvesicle"/>
    <property type="evidence" value="ECO:0007669"/>
    <property type="project" value="UniProtKB-ARBA"/>
</dbReference>
<dbReference type="GO" id="GO:0015966">
    <property type="term" value="P:diadenosine tetraphosphate biosynthetic process"/>
    <property type="evidence" value="ECO:0007669"/>
    <property type="project" value="UniProtKB-ARBA"/>
</dbReference>
<evidence type="ECO:0000313" key="11">
    <source>
        <dbReference type="Proteomes" id="UP000276437"/>
    </source>
</evidence>
<dbReference type="InterPro" id="IPR045864">
    <property type="entry name" value="aa-tRNA-synth_II/BPL/LPL"/>
</dbReference>
<organism evidence="10 11">
    <name type="scientific">Methylomusa anaerophila</name>
    <dbReference type="NCBI Taxonomy" id="1930071"/>
    <lineage>
        <taxon>Bacteria</taxon>
        <taxon>Bacillati</taxon>
        <taxon>Bacillota</taxon>
        <taxon>Negativicutes</taxon>
        <taxon>Selenomonadales</taxon>
        <taxon>Sporomusaceae</taxon>
        <taxon>Methylomusa</taxon>
    </lineage>
</organism>